<keyword evidence="3" id="KW-0067">ATP-binding</keyword>
<keyword evidence="4" id="KW-1133">Transmembrane helix</keyword>
<dbReference type="InterPro" id="IPR036565">
    <property type="entry name" value="Mur-like_cat_sf"/>
</dbReference>
<dbReference type="InterPro" id="IPR051046">
    <property type="entry name" value="MurCDEF_CellWall_CoF430Synth"/>
</dbReference>
<dbReference type="Proteomes" id="UP000034324">
    <property type="component" value="Unassembled WGS sequence"/>
</dbReference>
<keyword evidence="1 7" id="KW-0436">Ligase</keyword>
<accession>A0A0G0NGK7</accession>
<feature type="transmembrane region" description="Helical" evidence="4">
    <location>
        <begin position="90"/>
        <end position="111"/>
    </location>
</feature>
<dbReference type="Gene3D" id="3.90.190.20">
    <property type="entry name" value="Mur ligase, C-terminal domain"/>
    <property type="match status" value="1"/>
</dbReference>
<evidence type="ECO:0000259" key="5">
    <source>
        <dbReference type="Pfam" id="PF02875"/>
    </source>
</evidence>
<dbReference type="Pfam" id="PF02875">
    <property type="entry name" value="Mur_ligase_C"/>
    <property type="match status" value="1"/>
</dbReference>
<dbReference type="AlphaFoldDB" id="A0A0G0NGK7"/>
<dbReference type="GO" id="GO:0016881">
    <property type="term" value="F:acid-amino acid ligase activity"/>
    <property type="evidence" value="ECO:0007669"/>
    <property type="project" value="InterPro"/>
</dbReference>
<dbReference type="PANTHER" id="PTHR43024">
    <property type="entry name" value="UDP-N-ACETYLMURAMOYL-TRIPEPTIDE--D-ALANYL-D-ALANINE LIGASE"/>
    <property type="match status" value="1"/>
</dbReference>
<dbReference type="Gene3D" id="3.40.1190.10">
    <property type="entry name" value="Mur-like, catalytic domain"/>
    <property type="match status" value="1"/>
</dbReference>
<evidence type="ECO:0000256" key="2">
    <source>
        <dbReference type="ARBA" id="ARBA00022741"/>
    </source>
</evidence>
<dbReference type="InterPro" id="IPR036615">
    <property type="entry name" value="Mur_ligase_C_dom_sf"/>
</dbReference>
<evidence type="ECO:0000313" key="8">
    <source>
        <dbReference type="Proteomes" id="UP000034324"/>
    </source>
</evidence>
<dbReference type="SUPFAM" id="SSF53244">
    <property type="entry name" value="MurD-like peptide ligases, peptide-binding domain"/>
    <property type="match status" value="1"/>
</dbReference>
<comment type="caution">
    <text evidence="7">The sequence shown here is derived from an EMBL/GenBank/DDBJ whole genome shotgun (WGS) entry which is preliminary data.</text>
</comment>
<evidence type="ECO:0000313" key="7">
    <source>
        <dbReference type="EMBL" id="KKQ76226.1"/>
    </source>
</evidence>
<name>A0A0G0NGK7_9BACT</name>
<dbReference type="PATRIC" id="fig|1618432.3.peg.922"/>
<dbReference type="PANTHER" id="PTHR43024:SF1">
    <property type="entry name" value="UDP-N-ACETYLMURAMOYL-TRIPEPTIDE--D-ALANYL-D-ALANINE LIGASE"/>
    <property type="match status" value="1"/>
</dbReference>
<dbReference type="EMBL" id="LBVC01000080">
    <property type="protein sequence ID" value="KKQ76226.1"/>
    <property type="molecule type" value="Genomic_DNA"/>
</dbReference>
<feature type="domain" description="Mur ligase central" evidence="6">
    <location>
        <begin position="138"/>
        <end position="265"/>
    </location>
</feature>
<proteinExistence type="predicted"/>
<feature type="transmembrane region" description="Helical" evidence="4">
    <location>
        <begin position="66"/>
        <end position="84"/>
    </location>
</feature>
<organism evidence="7 8">
    <name type="scientific">Candidatus Daviesbacteria bacterium GW2011_GWF2_38_6</name>
    <dbReference type="NCBI Taxonomy" id="1618432"/>
    <lineage>
        <taxon>Bacteria</taxon>
        <taxon>Candidatus Daviesiibacteriota</taxon>
    </lineage>
</organism>
<evidence type="ECO:0000256" key="3">
    <source>
        <dbReference type="ARBA" id="ARBA00022840"/>
    </source>
</evidence>
<evidence type="ECO:0000256" key="4">
    <source>
        <dbReference type="SAM" id="Phobius"/>
    </source>
</evidence>
<sequence>MRHILKTLIYLQIMLKTLSKIFPIIDHLYIFQILEYDLWQFIKWFIKYPFKRNLQKKHNLEFTLKIKILLILIIFWILIFNFILGFWLTLLIFIFLSPVFIFLSYITYLPLEIYYKNKLMSQAKQKLASLHSLKIIAITGSYGKTSTKDMLYTLLWKKFRVVKTPKSFNTPMGLSQTILDYLKPNTQIFIAELGAYKIGDIKKLTEFLHPTIGVITAIAPQHLERFGSLENIKKAKMELFENLPPGGVAIRGLGLEAASKVAKQLGMSPAEIKERIEWLQPTLHRQEIKKQGGMTIIDNTYNTNPESAKTSLKLLHDTPGSQKILITPGLVELGKQHNKYNMEFAEEAAKVVDIIIIVGEFAKKALLSGLKNFPKEKIYTVASLSDAINLLSQIAKPNAVILLENDLPDQYF</sequence>
<protein>
    <submittedName>
        <fullName evidence="7">UDP-N-acetylmuramoyl-tripeptide-D-alanyl-D-alanine ligase</fullName>
    </submittedName>
</protein>
<keyword evidence="4" id="KW-0812">Transmembrane</keyword>
<dbReference type="SUPFAM" id="SSF53623">
    <property type="entry name" value="MurD-like peptide ligases, catalytic domain"/>
    <property type="match status" value="1"/>
</dbReference>
<dbReference type="InterPro" id="IPR013221">
    <property type="entry name" value="Mur_ligase_cen"/>
</dbReference>
<evidence type="ECO:0000256" key="1">
    <source>
        <dbReference type="ARBA" id="ARBA00022598"/>
    </source>
</evidence>
<feature type="domain" description="Mur ligase C-terminal" evidence="5">
    <location>
        <begin position="284"/>
        <end position="403"/>
    </location>
</feature>
<dbReference type="InterPro" id="IPR004101">
    <property type="entry name" value="Mur_ligase_C"/>
</dbReference>
<gene>
    <name evidence="7" type="ORF">US99_C0080G0009</name>
</gene>
<dbReference type="Pfam" id="PF08245">
    <property type="entry name" value="Mur_ligase_M"/>
    <property type="match status" value="1"/>
</dbReference>
<reference evidence="7 8" key="1">
    <citation type="journal article" date="2015" name="Nature">
        <title>rRNA introns, odd ribosomes, and small enigmatic genomes across a large radiation of phyla.</title>
        <authorList>
            <person name="Brown C.T."/>
            <person name="Hug L.A."/>
            <person name="Thomas B.C."/>
            <person name="Sharon I."/>
            <person name="Castelle C.J."/>
            <person name="Singh A."/>
            <person name="Wilkins M.J."/>
            <person name="Williams K.H."/>
            <person name="Banfield J.F."/>
        </authorList>
    </citation>
    <scope>NUCLEOTIDE SEQUENCE [LARGE SCALE GENOMIC DNA]</scope>
</reference>
<evidence type="ECO:0000259" key="6">
    <source>
        <dbReference type="Pfam" id="PF08245"/>
    </source>
</evidence>
<keyword evidence="4" id="KW-0472">Membrane</keyword>
<keyword evidence="2" id="KW-0547">Nucleotide-binding</keyword>
<dbReference type="GO" id="GO:0005524">
    <property type="term" value="F:ATP binding"/>
    <property type="evidence" value="ECO:0007669"/>
    <property type="project" value="UniProtKB-KW"/>
</dbReference>